<feature type="transmembrane region" description="Helical" evidence="1">
    <location>
        <begin position="63"/>
        <end position="83"/>
    </location>
</feature>
<comment type="caution">
    <text evidence="2">The sequence shown here is derived from an EMBL/GenBank/DDBJ whole genome shotgun (WGS) entry which is preliminary data.</text>
</comment>
<organism evidence="2 3">
    <name type="scientific">Rhodoferax potami</name>
    <dbReference type="NCBI Taxonomy" id="3068338"/>
    <lineage>
        <taxon>Bacteria</taxon>
        <taxon>Pseudomonadati</taxon>
        <taxon>Pseudomonadota</taxon>
        <taxon>Betaproteobacteria</taxon>
        <taxon>Burkholderiales</taxon>
        <taxon>Comamonadaceae</taxon>
        <taxon>Rhodoferax</taxon>
    </lineage>
</organism>
<reference evidence="2 3" key="1">
    <citation type="submission" date="2023-08" db="EMBL/GenBank/DDBJ databases">
        <title>Rhodoferax potami sp. nov. and Rhodoferax mekongensis sp. nov., isolated from the Mekong River in Thailand.</title>
        <authorList>
            <person name="Kitikhun S."/>
            <person name="Charoenyingcharoen P."/>
            <person name="Siriarchawattana P."/>
            <person name="Likhitrattanapisal S."/>
            <person name="Nilsakha T."/>
            <person name="Chanpet A."/>
            <person name="Rattanawaree P."/>
            <person name="Ingsriswang S."/>
        </authorList>
    </citation>
    <scope>NUCLEOTIDE SEQUENCE [LARGE SCALE GENOMIC DNA]</scope>
    <source>
        <strain evidence="2 3">TBRC 17660</strain>
    </source>
</reference>
<keyword evidence="1" id="KW-1133">Transmembrane helix</keyword>
<dbReference type="InterPro" id="IPR007462">
    <property type="entry name" value="COV1-like"/>
</dbReference>
<dbReference type="RefSeq" id="WP_313873754.1">
    <property type="nucleotide sequence ID" value="NZ_JAVBIK010000001.1"/>
</dbReference>
<gene>
    <name evidence="2" type="ORF">RAE19_04325</name>
</gene>
<dbReference type="PANTHER" id="PTHR31876:SF26">
    <property type="entry name" value="PROTEIN LIKE COV 2"/>
    <property type="match status" value="1"/>
</dbReference>
<dbReference type="Pfam" id="PF04367">
    <property type="entry name" value="DUF502"/>
    <property type="match status" value="1"/>
</dbReference>
<keyword evidence="3" id="KW-1185">Reference proteome</keyword>
<evidence type="ECO:0000313" key="3">
    <source>
        <dbReference type="Proteomes" id="UP001321700"/>
    </source>
</evidence>
<accession>A0ABU3KJM2</accession>
<evidence type="ECO:0000313" key="2">
    <source>
        <dbReference type="EMBL" id="MDT7517969.1"/>
    </source>
</evidence>
<protein>
    <submittedName>
        <fullName evidence="2">DUF502 domain-containing protein</fullName>
    </submittedName>
</protein>
<sequence>MNLKLKHPLRTLLTGALALLPLAATLLLLSWLLSLLAVWLGPGSAFGQMLTGIGLGLTESEIIGYLLGLLLVVVLVYAFGLMVERGLEQGAARLLETLLQRIPVVRTVYDVVQKLVGLLGRKEGAELQSLSPVWLYFGGKPQPDTASAATVGGAGKQGTAVLGFLSTPQAVMIGGLPYLGVLVPTAPVPVGGGLLYVPPDWVEPAEIGMEAVTSIYVSMGVTSDQYLPKSAP</sequence>
<evidence type="ECO:0000256" key="1">
    <source>
        <dbReference type="SAM" id="Phobius"/>
    </source>
</evidence>
<dbReference type="Proteomes" id="UP001321700">
    <property type="component" value="Unassembled WGS sequence"/>
</dbReference>
<keyword evidence="1" id="KW-0472">Membrane</keyword>
<dbReference type="EMBL" id="JAVBIK010000001">
    <property type="protein sequence ID" value="MDT7517969.1"/>
    <property type="molecule type" value="Genomic_DNA"/>
</dbReference>
<proteinExistence type="predicted"/>
<keyword evidence="1" id="KW-0812">Transmembrane</keyword>
<name>A0ABU3KJM2_9BURK</name>
<dbReference type="PANTHER" id="PTHR31876">
    <property type="entry name" value="COV-LIKE PROTEIN 1"/>
    <property type="match status" value="1"/>
</dbReference>